<reference evidence="1 2" key="1">
    <citation type="journal article" date="2023" name="Nucleic Acids Res.">
        <title>The hologenome of Daphnia magna reveals possible DNA methylation and microbiome-mediated evolution of the host genome.</title>
        <authorList>
            <person name="Chaturvedi A."/>
            <person name="Li X."/>
            <person name="Dhandapani V."/>
            <person name="Marshall H."/>
            <person name="Kissane S."/>
            <person name="Cuenca-Cambronero M."/>
            <person name="Asole G."/>
            <person name="Calvet F."/>
            <person name="Ruiz-Romero M."/>
            <person name="Marangio P."/>
            <person name="Guigo R."/>
            <person name="Rago D."/>
            <person name="Mirbahai L."/>
            <person name="Eastwood N."/>
            <person name="Colbourne J.K."/>
            <person name="Zhou J."/>
            <person name="Mallon E."/>
            <person name="Orsini L."/>
        </authorList>
    </citation>
    <scope>NUCLEOTIDE SEQUENCE [LARGE SCALE GENOMIC DNA]</scope>
    <source>
        <strain evidence="1">LRV0_1</strain>
    </source>
</reference>
<gene>
    <name evidence="1" type="ORF">OUZ56_021893</name>
</gene>
<comment type="caution">
    <text evidence="1">The sequence shown here is derived from an EMBL/GenBank/DDBJ whole genome shotgun (WGS) entry which is preliminary data.</text>
</comment>
<evidence type="ECO:0000313" key="2">
    <source>
        <dbReference type="Proteomes" id="UP001234178"/>
    </source>
</evidence>
<organism evidence="1 2">
    <name type="scientific">Daphnia magna</name>
    <dbReference type="NCBI Taxonomy" id="35525"/>
    <lineage>
        <taxon>Eukaryota</taxon>
        <taxon>Metazoa</taxon>
        <taxon>Ecdysozoa</taxon>
        <taxon>Arthropoda</taxon>
        <taxon>Crustacea</taxon>
        <taxon>Branchiopoda</taxon>
        <taxon>Diplostraca</taxon>
        <taxon>Cladocera</taxon>
        <taxon>Anomopoda</taxon>
        <taxon>Daphniidae</taxon>
        <taxon>Daphnia</taxon>
    </lineage>
</organism>
<accession>A0ABR0AUZ2</accession>
<evidence type="ECO:0000313" key="1">
    <source>
        <dbReference type="EMBL" id="KAK4028874.1"/>
    </source>
</evidence>
<keyword evidence="2" id="KW-1185">Reference proteome</keyword>
<dbReference type="Proteomes" id="UP001234178">
    <property type="component" value="Unassembled WGS sequence"/>
</dbReference>
<dbReference type="EMBL" id="JAOYFB010000039">
    <property type="protein sequence ID" value="KAK4028874.1"/>
    <property type="molecule type" value="Genomic_DNA"/>
</dbReference>
<name>A0ABR0AUZ2_9CRUS</name>
<proteinExistence type="predicted"/>
<sequence length="90" mass="9858">MLGSKLSTPKENLYAETGTETLAERRDWLTSKYVINFGHKPHNHILSTTAPGTNPRGTLASGNYEETQTSGVRYIPGCRTHAVVTQILTA</sequence>
<protein>
    <submittedName>
        <fullName evidence="1">Uncharacterized protein</fullName>
    </submittedName>
</protein>